<comment type="similarity">
    <text evidence="2">Belongs to the methyl-accepting chemotaxis (MCP) protein family.</text>
</comment>
<dbReference type="GO" id="GO:0005886">
    <property type="term" value="C:plasma membrane"/>
    <property type="evidence" value="ECO:0007669"/>
    <property type="project" value="TreeGrafter"/>
</dbReference>
<evidence type="ECO:0000259" key="5">
    <source>
        <dbReference type="PROSITE" id="PS50111"/>
    </source>
</evidence>
<feature type="domain" description="Methyl-accepting transducer" evidence="5">
    <location>
        <begin position="2"/>
        <end position="231"/>
    </location>
</feature>
<keyword evidence="7" id="KW-1185">Reference proteome</keyword>
<reference evidence="6 7" key="2">
    <citation type="submission" date="2019-08" db="EMBL/GenBank/DDBJ databases">
        <authorList>
            <person name="Henke P."/>
        </authorList>
    </citation>
    <scope>NUCLEOTIDE SEQUENCE [LARGE SCALE GENOMIC DNA]</scope>
    <source>
        <strain evidence="6">Phe10_nw2017</strain>
    </source>
</reference>
<feature type="region of interest" description="Disordered" evidence="4">
    <location>
        <begin position="298"/>
        <end position="335"/>
    </location>
</feature>
<sequence length="335" mass="34663">TIGTKVRESSSQLGSVAQSLAQASTEQASSIQQSVSAMTEVGAMLGQTARNVSTTADLSKIVLDQAQQGVRTMEEMSVSMQAISGSSNRLREIVRVIEDISLKTNVINDVVFKTQLLAVNASIEAARAGQHGKGFAVVANEVASLAAMSGNASNQIKELLRNSTTKVEDIISGTSGSITTGEKVSERTSVAFSQITQSISEVSQKMAEIDAATQEQEAGVSQTSIALTQMNQATTAANSMAQRNAAMSGDLRDQAKELGVIGDKLGGIVSGRTVSAPDGRGGSSLTTAKASLAADAEAAVKGQEGRPELAQIAQKHRMKSQSSSGQGSDDTRRAG</sequence>
<evidence type="ECO:0000256" key="4">
    <source>
        <dbReference type="SAM" id="MobiDB-lite"/>
    </source>
</evidence>
<dbReference type="Pfam" id="PF00015">
    <property type="entry name" value="MCPsignal"/>
    <property type="match status" value="1"/>
</dbReference>
<dbReference type="PANTHER" id="PTHR43531:SF11">
    <property type="entry name" value="METHYL-ACCEPTING CHEMOTAXIS PROTEIN 3"/>
    <property type="match status" value="1"/>
</dbReference>
<dbReference type="PRINTS" id="PR00260">
    <property type="entry name" value="CHEMTRNSDUCR"/>
</dbReference>
<dbReference type="SMART" id="SM00283">
    <property type="entry name" value="MA"/>
    <property type="match status" value="1"/>
</dbReference>
<dbReference type="AlphaFoldDB" id="A0A5C6M3F0"/>
<comment type="caution">
    <text evidence="6">The sequence shown here is derived from an EMBL/GenBank/DDBJ whole genome shotgun (WGS) entry which is preliminary data.</text>
</comment>
<name>A0A5C6M3F0_9PLAN</name>
<protein>
    <recommendedName>
        <fullName evidence="5">Methyl-accepting transducer domain-containing protein</fullName>
    </recommendedName>
</protein>
<dbReference type="GO" id="GO:0006935">
    <property type="term" value="P:chemotaxis"/>
    <property type="evidence" value="ECO:0007669"/>
    <property type="project" value="UniProtKB-KW"/>
</dbReference>
<keyword evidence="3" id="KW-0807">Transducer</keyword>
<accession>A0A5C6M3F0</accession>
<dbReference type="PANTHER" id="PTHR43531">
    <property type="entry name" value="PROTEIN ICFG"/>
    <property type="match status" value="1"/>
</dbReference>
<evidence type="ECO:0000313" key="7">
    <source>
        <dbReference type="Proteomes" id="UP000321083"/>
    </source>
</evidence>
<dbReference type="InterPro" id="IPR004090">
    <property type="entry name" value="Chemotax_Me-accpt_rcpt"/>
</dbReference>
<evidence type="ECO:0000256" key="3">
    <source>
        <dbReference type="PROSITE-ProRule" id="PRU00284"/>
    </source>
</evidence>
<keyword evidence="1" id="KW-0145">Chemotaxis</keyword>
<dbReference type="PROSITE" id="PS50111">
    <property type="entry name" value="CHEMOTAXIS_TRANSDUC_2"/>
    <property type="match status" value="1"/>
</dbReference>
<proteinExistence type="inferred from homology"/>
<dbReference type="GO" id="GO:0007165">
    <property type="term" value="P:signal transduction"/>
    <property type="evidence" value="ECO:0007669"/>
    <property type="project" value="UniProtKB-KW"/>
</dbReference>
<evidence type="ECO:0000256" key="2">
    <source>
        <dbReference type="ARBA" id="ARBA00029447"/>
    </source>
</evidence>
<organism evidence="6 7">
    <name type="scientific">Planctomyces bekefii</name>
    <dbReference type="NCBI Taxonomy" id="1653850"/>
    <lineage>
        <taxon>Bacteria</taxon>
        <taxon>Pseudomonadati</taxon>
        <taxon>Planctomycetota</taxon>
        <taxon>Planctomycetia</taxon>
        <taxon>Planctomycetales</taxon>
        <taxon>Planctomycetaceae</taxon>
        <taxon>Planctomyces</taxon>
    </lineage>
</organism>
<feature type="non-terminal residue" evidence="6">
    <location>
        <position position="1"/>
    </location>
</feature>
<dbReference type="SUPFAM" id="SSF58104">
    <property type="entry name" value="Methyl-accepting chemotaxis protein (MCP) signaling domain"/>
    <property type="match status" value="1"/>
</dbReference>
<gene>
    <name evidence="6" type="ORF">E3A20_16410</name>
</gene>
<dbReference type="InterPro" id="IPR051310">
    <property type="entry name" value="MCP_chemotaxis"/>
</dbReference>
<dbReference type="GO" id="GO:0004888">
    <property type="term" value="F:transmembrane signaling receptor activity"/>
    <property type="evidence" value="ECO:0007669"/>
    <property type="project" value="InterPro"/>
</dbReference>
<evidence type="ECO:0000256" key="1">
    <source>
        <dbReference type="ARBA" id="ARBA00022500"/>
    </source>
</evidence>
<dbReference type="Proteomes" id="UP000321083">
    <property type="component" value="Unassembled WGS sequence"/>
</dbReference>
<dbReference type="InterPro" id="IPR004089">
    <property type="entry name" value="MCPsignal_dom"/>
</dbReference>
<dbReference type="Gene3D" id="1.10.287.950">
    <property type="entry name" value="Methyl-accepting chemotaxis protein"/>
    <property type="match status" value="1"/>
</dbReference>
<dbReference type="EMBL" id="SRHE01000341">
    <property type="protein sequence ID" value="TWW09226.1"/>
    <property type="molecule type" value="Genomic_DNA"/>
</dbReference>
<reference evidence="6 7" key="1">
    <citation type="submission" date="2019-08" db="EMBL/GenBank/DDBJ databases">
        <title>100 year-old enigma solved: identification of Planctomyces bekefii, the type genus and species of the phylum Planctomycetes.</title>
        <authorList>
            <person name="Svetlana D.N."/>
            <person name="Overmann J."/>
        </authorList>
    </citation>
    <scope>NUCLEOTIDE SEQUENCE [LARGE SCALE GENOMIC DNA]</scope>
    <source>
        <strain evidence="6">Phe10_nw2017</strain>
    </source>
</reference>
<evidence type="ECO:0000313" key="6">
    <source>
        <dbReference type="EMBL" id="TWW09226.1"/>
    </source>
</evidence>